<dbReference type="GO" id="GO:0003677">
    <property type="term" value="F:DNA binding"/>
    <property type="evidence" value="ECO:0007669"/>
    <property type="project" value="InterPro"/>
</dbReference>
<dbReference type="PANTHER" id="PTHR11274:SF0">
    <property type="entry name" value="GENERAL TRANSCRIPTION AND DNA REPAIR FACTOR IIH HELICASE SUBUNIT XPB"/>
    <property type="match status" value="1"/>
</dbReference>
<accession>A0A6C0I5D5</accession>
<dbReference type="Gene3D" id="3.40.50.300">
    <property type="entry name" value="P-loop containing nucleotide triphosphate hydrolases"/>
    <property type="match status" value="2"/>
</dbReference>
<evidence type="ECO:0000313" key="6">
    <source>
        <dbReference type="EMBL" id="QHT88104.1"/>
    </source>
</evidence>
<keyword evidence="4" id="KW-0067">ATP-binding</keyword>
<dbReference type="PANTHER" id="PTHR11274">
    <property type="entry name" value="RAD25/XP-B DNA REPAIR HELICASE"/>
    <property type="match status" value="1"/>
</dbReference>
<dbReference type="InterPro" id="IPR050615">
    <property type="entry name" value="ATP-dep_DNA_Helicase"/>
</dbReference>
<dbReference type="Pfam" id="PF04851">
    <property type="entry name" value="ResIII"/>
    <property type="match status" value="1"/>
</dbReference>
<organism evidence="6">
    <name type="scientific">viral metagenome</name>
    <dbReference type="NCBI Taxonomy" id="1070528"/>
    <lineage>
        <taxon>unclassified sequences</taxon>
        <taxon>metagenomes</taxon>
        <taxon>organismal metagenomes</taxon>
    </lineage>
</organism>
<protein>
    <recommendedName>
        <fullName evidence="5">Helicase ATP-binding domain-containing protein</fullName>
    </recommendedName>
</protein>
<evidence type="ECO:0000256" key="4">
    <source>
        <dbReference type="ARBA" id="ARBA00022840"/>
    </source>
</evidence>
<dbReference type="AlphaFoldDB" id="A0A6C0I5D5"/>
<dbReference type="GO" id="GO:0016787">
    <property type="term" value="F:hydrolase activity"/>
    <property type="evidence" value="ECO:0007669"/>
    <property type="project" value="UniProtKB-KW"/>
</dbReference>
<dbReference type="SUPFAM" id="SSF52540">
    <property type="entry name" value="P-loop containing nucleoside triphosphate hydrolases"/>
    <property type="match status" value="2"/>
</dbReference>
<dbReference type="InterPro" id="IPR014001">
    <property type="entry name" value="Helicase_ATP-bd"/>
</dbReference>
<reference evidence="6" key="1">
    <citation type="journal article" date="2020" name="Nature">
        <title>Giant virus diversity and host interactions through global metagenomics.</title>
        <authorList>
            <person name="Schulz F."/>
            <person name="Roux S."/>
            <person name="Paez-Espino D."/>
            <person name="Jungbluth S."/>
            <person name="Walsh D.A."/>
            <person name="Denef V.J."/>
            <person name="McMahon K.D."/>
            <person name="Konstantinidis K.T."/>
            <person name="Eloe-Fadrosh E.A."/>
            <person name="Kyrpides N.C."/>
            <person name="Woyke T."/>
        </authorList>
    </citation>
    <scope>NUCLEOTIDE SEQUENCE</scope>
    <source>
        <strain evidence="6">GVMAG-M-3300023184-24</strain>
    </source>
</reference>
<name>A0A6C0I5D5_9ZZZZ</name>
<proteinExistence type="predicted"/>
<keyword evidence="3" id="KW-0347">Helicase</keyword>
<dbReference type="InterPro" id="IPR027417">
    <property type="entry name" value="P-loop_NTPase"/>
</dbReference>
<dbReference type="EMBL" id="MN740109">
    <property type="protein sequence ID" value="QHT88104.1"/>
    <property type="molecule type" value="Genomic_DNA"/>
</dbReference>
<dbReference type="GO" id="GO:0004386">
    <property type="term" value="F:helicase activity"/>
    <property type="evidence" value="ECO:0007669"/>
    <property type="project" value="UniProtKB-KW"/>
</dbReference>
<evidence type="ECO:0000259" key="5">
    <source>
        <dbReference type="PROSITE" id="PS51192"/>
    </source>
</evidence>
<sequence length="447" mass="52363">MSVNINEYINKCTIEKREKIIADLTIDYQETDFGRKPSFHLFDINETPFYKNIYIPFAYYYHNVSGLCKQLKIEIDKKEYPKCNNEYKFIGTLTEKQEIVKDEVFDTLNRTKSVILSFHCGFGKTIFSIYITSLLKYKACILAHRVNLIDQWYYSIKKVCPEANIQILDTKCKMDKSNDFFIINSLNVSKRSRDDFKDIGILIVDEAHTICTENLAKGLFHFQPKYMIGLTATPYRTDGMSVILEHFFGPEIIERKLRRPFNVYLLKTGKNGPVKIDKETKINKMGKLDWNSVLKSQCLNNGRNNIIVNIIRYFKTRNILVLCKLVEQSKYILNILKEKGENVDMFVSTQKKFNHDSRILISTFSKTGVGFDHPKLDMLIIASDVEEGIEQYVGRIFRRQDTTPIIIDILDEFRPLYNHYLTRRKLYLETGAEINDYTKYFPSPLIE</sequence>
<dbReference type="PROSITE" id="PS51192">
    <property type="entry name" value="HELICASE_ATP_BIND_1"/>
    <property type="match status" value="1"/>
</dbReference>
<evidence type="ECO:0000256" key="2">
    <source>
        <dbReference type="ARBA" id="ARBA00022801"/>
    </source>
</evidence>
<evidence type="ECO:0000256" key="1">
    <source>
        <dbReference type="ARBA" id="ARBA00022741"/>
    </source>
</evidence>
<dbReference type="InterPro" id="IPR006935">
    <property type="entry name" value="Helicase/UvrB_N"/>
</dbReference>
<keyword evidence="1" id="KW-0547">Nucleotide-binding</keyword>
<feature type="domain" description="Helicase ATP-binding" evidence="5">
    <location>
        <begin position="105"/>
        <end position="252"/>
    </location>
</feature>
<evidence type="ECO:0000256" key="3">
    <source>
        <dbReference type="ARBA" id="ARBA00022806"/>
    </source>
</evidence>
<dbReference type="GO" id="GO:0005524">
    <property type="term" value="F:ATP binding"/>
    <property type="evidence" value="ECO:0007669"/>
    <property type="project" value="UniProtKB-KW"/>
</dbReference>
<dbReference type="SMART" id="SM00487">
    <property type="entry name" value="DEXDc"/>
    <property type="match status" value="1"/>
</dbReference>
<keyword evidence="2" id="KW-0378">Hydrolase</keyword>